<organism evidence="3 4">
    <name type="scientific">Candidatus Reconcilbacillus cellulovorans</name>
    <dbReference type="NCBI Taxonomy" id="1906605"/>
    <lineage>
        <taxon>Bacteria</taxon>
        <taxon>Bacillati</taxon>
        <taxon>Bacillota</taxon>
        <taxon>Bacilli</taxon>
        <taxon>Bacillales</taxon>
        <taxon>Paenibacillaceae</taxon>
        <taxon>Candidatus Reconcilbacillus</taxon>
    </lineage>
</organism>
<evidence type="ECO:0000256" key="1">
    <source>
        <dbReference type="ARBA" id="ARBA00022801"/>
    </source>
</evidence>
<dbReference type="Gene3D" id="2.40.380.10">
    <property type="entry name" value="FomD-like"/>
    <property type="match status" value="1"/>
</dbReference>
<dbReference type="InterPro" id="IPR050212">
    <property type="entry name" value="Ntdp-like"/>
</dbReference>
<gene>
    <name evidence="3" type="ORF">BLM47_02790</name>
</gene>
<evidence type="ECO:0000313" key="4">
    <source>
        <dbReference type="Proteomes" id="UP000243688"/>
    </source>
</evidence>
<dbReference type="AlphaFoldDB" id="A0A2A6E260"/>
<dbReference type="InterPro" id="IPR035930">
    <property type="entry name" value="FomD-like_sf"/>
</dbReference>
<dbReference type="EMBL" id="MOXJ01000003">
    <property type="protein sequence ID" value="PDO11398.1"/>
    <property type="molecule type" value="Genomic_DNA"/>
</dbReference>
<dbReference type="Pfam" id="PF04167">
    <property type="entry name" value="DUF402"/>
    <property type="match status" value="1"/>
</dbReference>
<protein>
    <recommendedName>
        <fullName evidence="2">DUF402 domain-containing protein</fullName>
    </recommendedName>
</protein>
<feature type="domain" description="DUF402" evidence="2">
    <location>
        <begin position="50"/>
        <end position="163"/>
    </location>
</feature>
<dbReference type="PANTHER" id="PTHR39159:SF1">
    <property type="entry name" value="UPF0374 PROTEIN YGAC"/>
    <property type="match status" value="1"/>
</dbReference>
<proteinExistence type="predicted"/>
<sequence length="186" mass="22179">MEQLERYIIRSLKHDGRLHRAWLENWRIPETALPAAWTASDPPMIVFVNDQTPIVESDGHERISRVPSVVYFMENCWYNVVCLLENGGRVRYYCNLSSPARRSAGEITYVDYDLDVLVDENGEAHVLDEDEFEHHRRQFRYGADVERNVRLGLNELLRRIRTRDKPFSDEVCRRVYGWWRERGRPR</sequence>
<keyword evidence="1" id="KW-0378">Hydrolase</keyword>
<name>A0A2A6E260_9BACL</name>
<reference evidence="3 4" key="1">
    <citation type="submission" date="2016-12" db="EMBL/GenBank/DDBJ databases">
        <title>Candidatus Reconcilibacillus cellulovorans genome.</title>
        <authorList>
            <person name="Kolinko S."/>
            <person name="Wu Y.-W."/>
            <person name="Tachea F."/>
            <person name="Denzel E."/>
            <person name="Hiras J."/>
            <person name="Baecker N."/>
            <person name="Chan L.J."/>
            <person name="Eichorst S.A."/>
            <person name="Frey D."/>
            <person name="Adams P.D."/>
            <person name="Pray T."/>
            <person name="Tanjore D."/>
            <person name="Petzold C.J."/>
            <person name="Gladden J.M."/>
            <person name="Simmons B.A."/>
            <person name="Singer S.W."/>
        </authorList>
    </citation>
    <scope>NUCLEOTIDE SEQUENCE [LARGE SCALE GENOMIC DNA]</scope>
    <source>
        <strain evidence="3">JTherm</strain>
    </source>
</reference>
<evidence type="ECO:0000313" key="3">
    <source>
        <dbReference type="EMBL" id="PDO11398.1"/>
    </source>
</evidence>
<dbReference type="Proteomes" id="UP000243688">
    <property type="component" value="Unassembled WGS sequence"/>
</dbReference>
<dbReference type="InterPro" id="IPR007295">
    <property type="entry name" value="DUF402"/>
</dbReference>
<evidence type="ECO:0000259" key="2">
    <source>
        <dbReference type="Pfam" id="PF04167"/>
    </source>
</evidence>
<comment type="caution">
    <text evidence="3">The sequence shown here is derived from an EMBL/GenBank/DDBJ whole genome shotgun (WGS) entry which is preliminary data.</text>
</comment>
<dbReference type="PANTHER" id="PTHR39159">
    <property type="match status" value="1"/>
</dbReference>
<dbReference type="GO" id="GO:0016787">
    <property type="term" value="F:hydrolase activity"/>
    <property type="evidence" value="ECO:0007669"/>
    <property type="project" value="UniProtKB-KW"/>
</dbReference>
<dbReference type="SUPFAM" id="SSF159234">
    <property type="entry name" value="FomD-like"/>
    <property type="match status" value="1"/>
</dbReference>
<accession>A0A2A6E260</accession>